<feature type="compositionally biased region" description="Polar residues" evidence="1">
    <location>
        <begin position="92"/>
        <end position="106"/>
    </location>
</feature>
<organism evidence="2 3">
    <name type="scientific">Paramuricea clavata</name>
    <name type="common">Red gorgonian</name>
    <name type="synonym">Violescent sea-whip</name>
    <dbReference type="NCBI Taxonomy" id="317549"/>
    <lineage>
        <taxon>Eukaryota</taxon>
        <taxon>Metazoa</taxon>
        <taxon>Cnidaria</taxon>
        <taxon>Anthozoa</taxon>
        <taxon>Octocorallia</taxon>
        <taxon>Malacalcyonacea</taxon>
        <taxon>Plexauridae</taxon>
        <taxon>Paramuricea</taxon>
    </lineage>
</organism>
<dbReference type="AlphaFoldDB" id="A0A6S7HK77"/>
<keyword evidence="3" id="KW-1185">Reference proteome</keyword>
<proteinExistence type="predicted"/>
<dbReference type="EMBL" id="CACRXK020004736">
    <property type="protein sequence ID" value="CAB4003833.1"/>
    <property type="molecule type" value="Genomic_DNA"/>
</dbReference>
<feature type="region of interest" description="Disordered" evidence="1">
    <location>
        <begin position="66"/>
        <end position="112"/>
    </location>
</feature>
<accession>A0A6S7HK77</accession>
<gene>
    <name evidence="2" type="ORF">PACLA_8A084334</name>
</gene>
<evidence type="ECO:0000313" key="3">
    <source>
        <dbReference type="Proteomes" id="UP001152795"/>
    </source>
</evidence>
<name>A0A6S7HK77_PARCT</name>
<evidence type="ECO:0000256" key="1">
    <source>
        <dbReference type="SAM" id="MobiDB-lite"/>
    </source>
</evidence>
<protein>
    <submittedName>
        <fullName evidence="2">Uncharacterized protein</fullName>
    </submittedName>
</protein>
<dbReference type="Proteomes" id="UP001152795">
    <property type="component" value="Unassembled WGS sequence"/>
</dbReference>
<sequence length="112" mass="12892">MAAREESGGKKERRKAYETKRSKSRIYLYEQFAPWRQLKEELSLASDEQLAAVLLNDYFSRRDRRPIPRDDIYPVADNIVPGKTSEPCESPPSKQGLLSDSTLTASDHSRYK</sequence>
<comment type="caution">
    <text evidence="2">The sequence shown here is derived from an EMBL/GenBank/DDBJ whole genome shotgun (WGS) entry which is preliminary data.</text>
</comment>
<reference evidence="2" key="1">
    <citation type="submission" date="2020-04" db="EMBL/GenBank/DDBJ databases">
        <authorList>
            <person name="Alioto T."/>
            <person name="Alioto T."/>
            <person name="Gomez Garrido J."/>
        </authorList>
    </citation>
    <scope>NUCLEOTIDE SEQUENCE</scope>
    <source>
        <strain evidence="2">A484AB</strain>
    </source>
</reference>
<dbReference type="OrthoDB" id="9990429at2759"/>
<evidence type="ECO:0000313" key="2">
    <source>
        <dbReference type="EMBL" id="CAB4003833.1"/>
    </source>
</evidence>